<sequence length="392" mass="44568">MRLFFLNPFYMFASVFLFGIILFQLNLSELYVNVDGAAIQSTVLLIIFFSFVAGWIYKLKFKKYIIDSTPNDSTKFNVIAVCTFIIMGIALEIYAAGLVPIMMVLQGSSYYYRDFGIASFHVFFLSYISASAIVGFERYLLFGTKKNLLITFLGVFFSVLIVNRAAMLMILVPCFYLYLSHNKQKKALAYILLLFLGVIIAFGYIGDKRMRSSGYTDERPIFNVAKIDSTVLDVLPSGFTWFYIYISSPYANLLNQERNPKYGRGAIDDFINVAILPDFISKRIDSTVRVRYPVVLIQPQLTVTTGFGWAVSTFGILGILLTYIYVCFLIVMFTFMNRKQHVRSILAILATTASLMVFDNMFVFAACVTQLMLITLFSSRKLTLFGKQVNLL</sequence>
<dbReference type="NCBIfam" id="TIGR04370">
    <property type="entry name" value="glyco_rpt_poly"/>
    <property type="match status" value="1"/>
</dbReference>
<feature type="transmembrane region" description="Helical" evidence="1">
    <location>
        <begin position="37"/>
        <end position="57"/>
    </location>
</feature>
<proteinExistence type="predicted"/>
<keyword evidence="1" id="KW-1133">Transmembrane helix</keyword>
<feature type="transmembrane region" description="Helical" evidence="1">
    <location>
        <begin position="148"/>
        <end position="181"/>
    </location>
</feature>
<dbReference type="RefSeq" id="WP_204136790.1">
    <property type="nucleotide sequence ID" value="NZ_CAXOBJ010000025.1"/>
</dbReference>
<dbReference type="EMBL" id="MK593451">
    <property type="protein sequence ID" value="QEV83838.1"/>
    <property type="molecule type" value="Genomic_DNA"/>
</dbReference>
<feature type="transmembrane region" description="Helical" evidence="1">
    <location>
        <begin position="309"/>
        <end position="333"/>
    </location>
</feature>
<feature type="transmembrane region" description="Helical" evidence="1">
    <location>
        <begin position="7"/>
        <end position="25"/>
    </location>
</feature>
<evidence type="ECO:0000313" key="2">
    <source>
        <dbReference type="EMBL" id="QEV83838.1"/>
    </source>
</evidence>
<gene>
    <name evidence="2" type="primary">wzy</name>
</gene>
<name>A0A5P2YAZ8_KLEPN</name>
<reference evidence="2" key="1">
    <citation type="submission" date="2019-03" db="EMBL/GenBank/DDBJ databases">
        <title>Genomic surveillance for hypervirulence and multi-drug resistance in invasive Klebsiella pneumoniae from south and southeast Asia.</title>
        <authorList>
            <person name="Wyres K.L."/>
            <person name="Nguyen T.N.T."/>
            <person name="Lam M.M.C."/>
            <person name="Judd L.M."/>
            <person name="van Vinh Chau N."/>
            <person name="Dance D.A.B."/>
            <person name="Ip M."/>
            <person name="Karkey A."/>
            <person name="Ling C.L."/>
            <person name="Miliya T."/>
            <person name="Newton P.N."/>
            <person name="Nguyen L."/>
            <person name="Sengduangphachanh A."/>
            <person name="Turner P."/>
            <person name="Veeraraghavan B."/>
            <person name="Voong Vinh P."/>
            <person name="Vongsouvath M."/>
            <person name="Thomson N.R."/>
            <person name="Baker S."/>
            <person name="Holt K.E."/>
        </authorList>
    </citation>
    <scope>NUCLEOTIDE SEQUENCE</scope>
    <source>
        <strain evidence="2">030911-40006</strain>
    </source>
</reference>
<feature type="transmembrane region" description="Helical" evidence="1">
    <location>
        <begin position="78"/>
        <end position="103"/>
    </location>
</feature>
<keyword evidence="1" id="KW-0812">Transmembrane</keyword>
<accession>A0A5P2YAZ8</accession>
<feature type="transmembrane region" description="Helical" evidence="1">
    <location>
        <begin position="345"/>
        <end position="377"/>
    </location>
</feature>
<organism evidence="2">
    <name type="scientific">Klebsiella pneumoniae</name>
    <dbReference type="NCBI Taxonomy" id="573"/>
    <lineage>
        <taxon>Bacteria</taxon>
        <taxon>Pseudomonadati</taxon>
        <taxon>Pseudomonadota</taxon>
        <taxon>Gammaproteobacteria</taxon>
        <taxon>Enterobacterales</taxon>
        <taxon>Enterobacteriaceae</taxon>
        <taxon>Klebsiella/Raoultella group</taxon>
        <taxon>Klebsiella</taxon>
        <taxon>Klebsiella pneumoniae complex</taxon>
    </lineage>
</organism>
<evidence type="ECO:0000256" key="1">
    <source>
        <dbReference type="SAM" id="Phobius"/>
    </source>
</evidence>
<dbReference type="AlphaFoldDB" id="A0A5P2YAZ8"/>
<protein>
    <submittedName>
        <fullName evidence="2">Repeat unit polymerase</fullName>
    </submittedName>
</protein>
<feature type="transmembrane region" description="Helical" evidence="1">
    <location>
        <begin position="115"/>
        <end position="136"/>
    </location>
</feature>
<feature type="transmembrane region" description="Helical" evidence="1">
    <location>
        <begin position="187"/>
        <end position="206"/>
    </location>
</feature>
<keyword evidence="1" id="KW-0472">Membrane</keyword>